<evidence type="ECO:0000256" key="1">
    <source>
        <dbReference type="SAM" id="Phobius"/>
    </source>
</evidence>
<dbReference type="Proteomes" id="UP001058860">
    <property type="component" value="Chromosome"/>
</dbReference>
<sequence>MAHRVRSSLAIVAVLLATVAGAVLALETYTQERSLSVGTVDLNVDVGHRGALDLYVPLVDWGVRFDAVRLPVRVKLDVRSVDREALAGAAGGELPAVRELRDEATDALTAYLRALLVVVALASLLAGALVALALRSGHVAPLRRLLVVAAAGGGRLHGGRDRPASPAGELRGP</sequence>
<proteinExistence type="predicted"/>
<evidence type="ECO:0000313" key="2">
    <source>
        <dbReference type="EMBL" id="UUY02987.1"/>
    </source>
</evidence>
<feature type="transmembrane region" description="Helical" evidence="1">
    <location>
        <begin position="110"/>
        <end position="134"/>
    </location>
</feature>
<name>A0ABY5PED7_9ACTN</name>
<protein>
    <submittedName>
        <fullName evidence="2">Uncharacterized protein</fullName>
    </submittedName>
</protein>
<gene>
    <name evidence="2" type="ORF">LRS13_20250</name>
</gene>
<dbReference type="RefSeq" id="WP_353863507.1">
    <property type="nucleotide sequence ID" value="NZ_CP088295.1"/>
</dbReference>
<reference evidence="3" key="1">
    <citation type="submission" date="2021-11" db="EMBL/GenBank/DDBJ databases">
        <title>Cultivation dependent microbiological survey of springs from the worlds oldest radium mine currently devoted to the extraction of radon-saturated water.</title>
        <authorList>
            <person name="Kapinusova G."/>
            <person name="Smrhova T."/>
            <person name="Strejcek M."/>
            <person name="Suman J."/>
            <person name="Jani K."/>
            <person name="Pajer P."/>
            <person name="Uhlik O."/>
        </authorList>
    </citation>
    <scope>NUCLEOTIDE SEQUENCE [LARGE SCALE GENOMIC DNA]</scope>
    <source>
        <strain evidence="3">J379</strain>
    </source>
</reference>
<keyword evidence="1" id="KW-0472">Membrane</keyword>
<accession>A0ABY5PED7</accession>
<keyword evidence="3" id="KW-1185">Reference proteome</keyword>
<organism evidence="2 3">
    <name type="scientific">Svornostia abyssi</name>
    <dbReference type="NCBI Taxonomy" id="2898438"/>
    <lineage>
        <taxon>Bacteria</taxon>
        <taxon>Bacillati</taxon>
        <taxon>Actinomycetota</taxon>
        <taxon>Thermoleophilia</taxon>
        <taxon>Solirubrobacterales</taxon>
        <taxon>Baekduiaceae</taxon>
        <taxon>Svornostia</taxon>
    </lineage>
</organism>
<evidence type="ECO:0000313" key="3">
    <source>
        <dbReference type="Proteomes" id="UP001058860"/>
    </source>
</evidence>
<keyword evidence="1" id="KW-1133">Transmembrane helix</keyword>
<keyword evidence="1" id="KW-0812">Transmembrane</keyword>
<dbReference type="EMBL" id="CP088295">
    <property type="protein sequence ID" value="UUY02987.1"/>
    <property type="molecule type" value="Genomic_DNA"/>
</dbReference>